<dbReference type="STRING" id="1082479.SAMN05216241_10826"/>
<dbReference type="EMBL" id="FNCE01000008">
    <property type="protein sequence ID" value="SDG28629.1"/>
    <property type="molecule type" value="Genomic_DNA"/>
</dbReference>
<keyword evidence="14" id="KW-1185">Reference proteome</keyword>
<evidence type="ECO:0000256" key="10">
    <source>
        <dbReference type="SAM" id="MobiDB-lite"/>
    </source>
</evidence>
<keyword evidence="7 8" id="KW-0998">Cell outer membrane</keyword>
<evidence type="ECO:0000313" key="14">
    <source>
        <dbReference type="Proteomes" id="UP000199415"/>
    </source>
</evidence>
<evidence type="ECO:0000256" key="3">
    <source>
        <dbReference type="ARBA" id="ARBA00022452"/>
    </source>
</evidence>
<dbReference type="Gene3D" id="2.40.170.20">
    <property type="entry name" value="TonB-dependent receptor, beta-barrel domain"/>
    <property type="match status" value="1"/>
</dbReference>
<evidence type="ECO:0000256" key="5">
    <source>
        <dbReference type="ARBA" id="ARBA00023077"/>
    </source>
</evidence>
<evidence type="ECO:0000256" key="1">
    <source>
        <dbReference type="ARBA" id="ARBA00004571"/>
    </source>
</evidence>
<dbReference type="PANTHER" id="PTHR30069">
    <property type="entry name" value="TONB-DEPENDENT OUTER MEMBRANE RECEPTOR"/>
    <property type="match status" value="1"/>
</dbReference>
<dbReference type="GO" id="GO:0044718">
    <property type="term" value="P:siderophore transmembrane transport"/>
    <property type="evidence" value="ECO:0007669"/>
    <property type="project" value="TreeGrafter"/>
</dbReference>
<dbReference type="GO" id="GO:0015344">
    <property type="term" value="F:siderophore uptake transmembrane transporter activity"/>
    <property type="evidence" value="ECO:0007669"/>
    <property type="project" value="TreeGrafter"/>
</dbReference>
<dbReference type="AlphaFoldDB" id="A0A1G7T1T0"/>
<evidence type="ECO:0000259" key="11">
    <source>
        <dbReference type="Pfam" id="PF00593"/>
    </source>
</evidence>
<dbReference type="Pfam" id="PF07715">
    <property type="entry name" value="Plug"/>
    <property type="match status" value="1"/>
</dbReference>
<comment type="similarity">
    <text evidence="8 9">Belongs to the TonB-dependent receptor family.</text>
</comment>
<protein>
    <submittedName>
        <fullName evidence="13">Iron complex outermembrane recepter protein</fullName>
    </submittedName>
</protein>
<dbReference type="InterPro" id="IPR012910">
    <property type="entry name" value="Plug_dom"/>
</dbReference>
<keyword evidence="2 8" id="KW-0813">Transport</keyword>
<evidence type="ECO:0000256" key="7">
    <source>
        <dbReference type="ARBA" id="ARBA00023237"/>
    </source>
</evidence>
<feature type="domain" description="TonB-dependent receptor-like beta-barrel" evidence="11">
    <location>
        <begin position="313"/>
        <end position="660"/>
    </location>
</feature>
<dbReference type="Pfam" id="PF00593">
    <property type="entry name" value="TonB_dep_Rec_b-barrel"/>
    <property type="match status" value="1"/>
</dbReference>
<evidence type="ECO:0000256" key="9">
    <source>
        <dbReference type="RuleBase" id="RU003357"/>
    </source>
</evidence>
<evidence type="ECO:0000259" key="12">
    <source>
        <dbReference type="Pfam" id="PF07715"/>
    </source>
</evidence>
<dbReference type="SUPFAM" id="SSF56935">
    <property type="entry name" value="Porins"/>
    <property type="match status" value="1"/>
</dbReference>
<feature type="compositionally biased region" description="Basic residues" evidence="10">
    <location>
        <begin position="1"/>
        <end position="11"/>
    </location>
</feature>
<dbReference type="InterPro" id="IPR037066">
    <property type="entry name" value="Plug_dom_sf"/>
</dbReference>
<dbReference type="Gene3D" id="2.170.130.10">
    <property type="entry name" value="TonB-dependent receptor, plug domain"/>
    <property type="match status" value="1"/>
</dbReference>
<organism evidence="13 14">
    <name type="scientific">Limimonas halophila</name>
    <dbReference type="NCBI Taxonomy" id="1082479"/>
    <lineage>
        <taxon>Bacteria</taxon>
        <taxon>Pseudomonadati</taxon>
        <taxon>Pseudomonadota</taxon>
        <taxon>Alphaproteobacteria</taxon>
        <taxon>Rhodospirillales</taxon>
        <taxon>Rhodovibrionaceae</taxon>
        <taxon>Limimonas</taxon>
    </lineage>
</organism>
<accession>A0A1G7T1T0</accession>
<dbReference type="Proteomes" id="UP000199415">
    <property type="component" value="Unassembled WGS sequence"/>
</dbReference>
<keyword evidence="5 9" id="KW-0798">TonB box</keyword>
<keyword evidence="4 8" id="KW-0812">Transmembrane</keyword>
<evidence type="ECO:0000256" key="6">
    <source>
        <dbReference type="ARBA" id="ARBA00023136"/>
    </source>
</evidence>
<dbReference type="InterPro" id="IPR000531">
    <property type="entry name" value="Beta-barrel_TonB"/>
</dbReference>
<gene>
    <name evidence="13" type="ORF">SAMN05216241_10826</name>
</gene>
<feature type="region of interest" description="Disordered" evidence="10">
    <location>
        <begin position="1"/>
        <end position="20"/>
    </location>
</feature>
<reference evidence="13 14" key="1">
    <citation type="submission" date="2016-10" db="EMBL/GenBank/DDBJ databases">
        <authorList>
            <person name="de Groot N.N."/>
        </authorList>
    </citation>
    <scope>NUCLEOTIDE SEQUENCE [LARGE SCALE GENOMIC DNA]</scope>
    <source>
        <strain evidence="13 14">DSM 25584</strain>
    </source>
</reference>
<dbReference type="InterPro" id="IPR036942">
    <property type="entry name" value="Beta-barrel_TonB_sf"/>
</dbReference>
<comment type="subcellular location">
    <subcellularLocation>
        <location evidence="1 8">Cell outer membrane</location>
        <topology evidence="1 8">Multi-pass membrane protein</topology>
    </subcellularLocation>
</comment>
<proteinExistence type="inferred from homology"/>
<dbReference type="InterPro" id="IPR039426">
    <property type="entry name" value="TonB-dep_rcpt-like"/>
</dbReference>
<dbReference type="GO" id="GO:0009279">
    <property type="term" value="C:cell outer membrane"/>
    <property type="evidence" value="ECO:0007669"/>
    <property type="project" value="UniProtKB-SubCell"/>
</dbReference>
<dbReference type="PROSITE" id="PS52016">
    <property type="entry name" value="TONB_DEPENDENT_REC_3"/>
    <property type="match status" value="1"/>
</dbReference>
<keyword evidence="6 8" id="KW-0472">Membrane</keyword>
<evidence type="ECO:0000256" key="8">
    <source>
        <dbReference type="PROSITE-ProRule" id="PRU01360"/>
    </source>
</evidence>
<evidence type="ECO:0000256" key="2">
    <source>
        <dbReference type="ARBA" id="ARBA00022448"/>
    </source>
</evidence>
<evidence type="ECO:0000256" key="4">
    <source>
        <dbReference type="ARBA" id="ARBA00022692"/>
    </source>
</evidence>
<evidence type="ECO:0000313" key="13">
    <source>
        <dbReference type="EMBL" id="SDG28629.1"/>
    </source>
</evidence>
<keyword evidence="3 8" id="KW-1134">Transmembrane beta strand</keyword>
<sequence length="693" mass="74061">MAAGRMRRRHDRGVSVGRVTPAPGANGAKLCQRRTRCAVAVVLSFAAALPAHAASGDYTEMSLEQLMDVEVTSVSRYPQAVRDAAAAVSVLSRAEIRRAGVTTIPDALRLVPGVQVAQIGAGAWAVSARGFNAATANKLLVMIDGRSIYTPFFSGVVWDRHDLVLDNIERIEVVRGPGGAIWGANAVNGVINIITRDSAATQGSYARLTSGTVDRAIAEMRHGGRLGGGTARVSAKARRRKAGERVGGGTLDDAWTLGQLSFRADTPALGGDLMVSGGARRSEVNTEVDVVDPATAGSRTALGANETTLGHVTGRWSRTLAAGGRVQVQGSYDHTALDSTLIGIDRDRLDLHGQHRLAPRGAHELIWGLRFRAVRESIRETPTLGVRDDTRVTTRLSAFAQDTIALTETLDLILGGKLSRNIYTGVEVQPNVRASWRVAPRHTLWGAVSRAVRTPSRVEADGDFAVPTNAAANNGAPVVPVVRGTDDVDASSLIAYELGYRGRPSPDTRLAVSAFFNDHDDLIGTRRVGTSAAINPQRVEVVSVFDNTLSGTSAGVEVEGTWQVAPAWRLTAGYSFIELDVDGSGPDGRAQARDMEGRTPAHQGALRSRWRVRDDLRVDTTLRAVDELPAANVPAYVQLDARVAWELAPDTTLEVSGRNLLEAETTEFRTGAFPGFATTRAERSVFASLEVRF</sequence>
<feature type="domain" description="TonB-dependent receptor plug" evidence="12">
    <location>
        <begin position="81"/>
        <end position="190"/>
    </location>
</feature>
<dbReference type="PANTHER" id="PTHR30069:SF37">
    <property type="entry name" value="FERRIC VIBRIOBACTIN RECEPTOR VIUA"/>
    <property type="match status" value="1"/>
</dbReference>
<name>A0A1G7T1T0_9PROT</name>